<evidence type="ECO:0000256" key="8">
    <source>
        <dbReference type="ARBA" id="ARBA00023136"/>
    </source>
</evidence>
<protein>
    <recommendedName>
        <fullName evidence="10">Phosphate transport system permease protein</fullName>
    </recommendedName>
</protein>
<evidence type="ECO:0000256" key="11">
    <source>
        <dbReference type="SAM" id="MobiDB-lite"/>
    </source>
</evidence>
<dbReference type="Gene3D" id="1.10.3720.10">
    <property type="entry name" value="MetI-like"/>
    <property type="match status" value="1"/>
</dbReference>
<keyword evidence="5 10" id="KW-0592">Phosphate transport</keyword>
<keyword evidence="6 9" id="KW-0812">Transmembrane</keyword>
<reference evidence="13 14" key="1">
    <citation type="submission" date="2021-03" db="EMBL/GenBank/DDBJ databases">
        <title>Complete genome of Streptomyces formicae strain 1H-GS9 (DSM 100524).</title>
        <authorList>
            <person name="Atanasov K.E."/>
            <person name="Altabella T."/>
            <person name="Ferrer A."/>
        </authorList>
    </citation>
    <scope>NUCLEOTIDE SEQUENCE [LARGE SCALE GENOMIC DNA]</scope>
    <source>
        <strain evidence="13 14">1H-GS9</strain>
    </source>
</reference>
<keyword evidence="14" id="KW-1185">Reference proteome</keyword>
<sequence length="416" mass="43514">MRRGGSTPTPARPPGQDRSTARTGGGPVFAFSRAGSAFCPSARDVPPRAPLVHSGLLAGTPDPDSFWVARRFARCETVVREGTSVATATGVEDAPRQLHADSGLPDRLFKGTLRGGGAAVLAIMLLVGGFLTYRAWQALRVAKFDFLTTEAWEPGSGNFGVAAVLVGTVLIATVAIAIAVPLATGTALYISEYAPPKLRRTLISLVDLMAAVPSVVYGLWGMFFLEGQAIGVARWLSTYFGWFPPFKVDGADPHDPLSSATVYTSSTFIAGTVVAMMVAPVICSIMREVFTQAPVGEREGALALGATRWGMIRSVVLPFGKGGMIGGTMLGLGRALGETIAVFLVISPVFVIQPHILQAGTSSVSSLIALRYGEASEFEMSALMAAGLALFLMTLVVNFIASSIVARSRSGAASDA</sequence>
<organism evidence="13 14">
    <name type="scientific">Streptomyces formicae</name>
    <dbReference type="NCBI Taxonomy" id="1616117"/>
    <lineage>
        <taxon>Bacteria</taxon>
        <taxon>Bacillati</taxon>
        <taxon>Actinomycetota</taxon>
        <taxon>Actinomycetes</taxon>
        <taxon>Kitasatosporales</taxon>
        <taxon>Streptomycetaceae</taxon>
        <taxon>Streptomyces</taxon>
    </lineage>
</organism>
<evidence type="ECO:0000313" key="13">
    <source>
        <dbReference type="EMBL" id="UNM10931.1"/>
    </source>
</evidence>
<dbReference type="InterPro" id="IPR011864">
    <property type="entry name" value="Phosphate_PstC"/>
</dbReference>
<feature type="transmembrane region" description="Helical" evidence="9">
    <location>
        <begin position="202"/>
        <end position="225"/>
    </location>
</feature>
<dbReference type="Pfam" id="PF00528">
    <property type="entry name" value="BPD_transp_1"/>
    <property type="match status" value="1"/>
</dbReference>
<dbReference type="Proteomes" id="UP000828924">
    <property type="component" value="Chromosome"/>
</dbReference>
<dbReference type="PANTHER" id="PTHR30425">
    <property type="entry name" value="PHOSPHATE TRANSPORT SYSTEM PERMEASE PROTEIN PST"/>
    <property type="match status" value="1"/>
</dbReference>
<gene>
    <name evidence="13" type="primary">pstC</name>
    <name evidence="13" type="ORF">J4032_04835</name>
</gene>
<dbReference type="SUPFAM" id="SSF161098">
    <property type="entry name" value="MetI-like"/>
    <property type="match status" value="1"/>
</dbReference>
<comment type="subcellular location">
    <subcellularLocation>
        <location evidence="1 9">Cell membrane</location>
        <topology evidence="1 9">Multi-pass membrane protein</topology>
    </subcellularLocation>
</comment>
<evidence type="ECO:0000256" key="9">
    <source>
        <dbReference type="RuleBase" id="RU363032"/>
    </source>
</evidence>
<evidence type="ECO:0000313" key="14">
    <source>
        <dbReference type="Proteomes" id="UP000828924"/>
    </source>
</evidence>
<dbReference type="InterPro" id="IPR035906">
    <property type="entry name" value="MetI-like_sf"/>
</dbReference>
<evidence type="ECO:0000256" key="7">
    <source>
        <dbReference type="ARBA" id="ARBA00022989"/>
    </source>
</evidence>
<dbReference type="PANTHER" id="PTHR30425:SF1">
    <property type="entry name" value="PHOSPHATE TRANSPORT SYSTEM PERMEASE PROTEIN PSTC"/>
    <property type="match status" value="1"/>
</dbReference>
<keyword evidence="4 10" id="KW-1003">Cell membrane</keyword>
<keyword evidence="3 9" id="KW-0813">Transport</keyword>
<dbReference type="CDD" id="cd06261">
    <property type="entry name" value="TM_PBP2"/>
    <property type="match status" value="1"/>
</dbReference>
<feature type="transmembrane region" description="Helical" evidence="9">
    <location>
        <begin position="117"/>
        <end position="139"/>
    </location>
</feature>
<evidence type="ECO:0000256" key="4">
    <source>
        <dbReference type="ARBA" id="ARBA00022475"/>
    </source>
</evidence>
<dbReference type="InterPro" id="IPR051124">
    <property type="entry name" value="Phosphate_Transport_Permease"/>
</dbReference>
<dbReference type="PROSITE" id="PS50928">
    <property type="entry name" value="ABC_TM1"/>
    <property type="match status" value="1"/>
</dbReference>
<feature type="transmembrane region" description="Helical" evidence="9">
    <location>
        <begin position="339"/>
        <end position="360"/>
    </location>
</feature>
<evidence type="ECO:0000256" key="10">
    <source>
        <dbReference type="RuleBase" id="RU363054"/>
    </source>
</evidence>
<evidence type="ECO:0000256" key="1">
    <source>
        <dbReference type="ARBA" id="ARBA00004651"/>
    </source>
</evidence>
<feature type="transmembrane region" description="Helical" evidence="9">
    <location>
        <begin position="262"/>
        <end position="283"/>
    </location>
</feature>
<feature type="region of interest" description="Disordered" evidence="11">
    <location>
        <begin position="1"/>
        <end position="26"/>
    </location>
</feature>
<feature type="transmembrane region" description="Helical" evidence="9">
    <location>
        <begin position="159"/>
        <end position="190"/>
    </location>
</feature>
<feature type="domain" description="ABC transmembrane type-1" evidence="12">
    <location>
        <begin position="165"/>
        <end position="401"/>
    </location>
</feature>
<dbReference type="EMBL" id="CP071872">
    <property type="protein sequence ID" value="UNM10931.1"/>
    <property type="molecule type" value="Genomic_DNA"/>
</dbReference>
<evidence type="ECO:0000256" key="2">
    <source>
        <dbReference type="ARBA" id="ARBA00007069"/>
    </source>
</evidence>
<keyword evidence="7 9" id="KW-1133">Transmembrane helix</keyword>
<feature type="transmembrane region" description="Helical" evidence="9">
    <location>
        <begin position="380"/>
        <end position="401"/>
    </location>
</feature>
<evidence type="ECO:0000256" key="6">
    <source>
        <dbReference type="ARBA" id="ARBA00022692"/>
    </source>
</evidence>
<evidence type="ECO:0000259" key="12">
    <source>
        <dbReference type="PROSITE" id="PS50928"/>
    </source>
</evidence>
<accession>A0ABY3WH23</accession>
<dbReference type="NCBIfam" id="TIGR02138">
    <property type="entry name" value="phosphate_pstC"/>
    <property type="match status" value="1"/>
</dbReference>
<name>A0ABY3WH23_9ACTN</name>
<evidence type="ECO:0000256" key="5">
    <source>
        <dbReference type="ARBA" id="ARBA00022592"/>
    </source>
</evidence>
<comment type="function">
    <text evidence="10">Part of the binding-protein-dependent transport system for phosphate; probably responsible for the translocation of the substrate across the membrane.</text>
</comment>
<comment type="similarity">
    <text evidence="2 10">Belongs to the binding-protein-dependent transport system permease family. CysTW subfamily.</text>
</comment>
<keyword evidence="8 9" id="KW-0472">Membrane</keyword>
<proteinExistence type="inferred from homology"/>
<evidence type="ECO:0000256" key="3">
    <source>
        <dbReference type="ARBA" id="ARBA00022448"/>
    </source>
</evidence>
<dbReference type="InterPro" id="IPR000515">
    <property type="entry name" value="MetI-like"/>
</dbReference>